<accession>A0AAW2DTD8</accession>
<feature type="domain" description="Fe-S metabolism associated" evidence="1">
    <location>
        <begin position="70"/>
        <end position="134"/>
    </location>
</feature>
<dbReference type="Proteomes" id="UP001459277">
    <property type="component" value="Unassembled WGS sequence"/>
</dbReference>
<dbReference type="InterPro" id="IPR003808">
    <property type="entry name" value="Fe-S_metab-assoc_dom"/>
</dbReference>
<dbReference type="PANTHER" id="PTHR43597">
    <property type="entry name" value="SULFUR ACCEPTOR PROTEIN CSDE"/>
    <property type="match status" value="1"/>
</dbReference>
<comment type="caution">
    <text evidence="2">The sequence shown here is derived from an EMBL/GenBank/DDBJ whole genome shotgun (WGS) entry which is preliminary data.</text>
</comment>
<name>A0AAW2DTD8_9ROSI</name>
<dbReference type="SUPFAM" id="SSF82649">
    <property type="entry name" value="SufE/NifU"/>
    <property type="match status" value="1"/>
</dbReference>
<sequence length="135" mass="15577">MVIHDSTSQSFVSFHSTCVKWVISKGLAWFRIKEGCGRNFQKSRLKEEEVRSESLTETHVSSKLNRLIFEFQSLLEPIDHVKRLLHYATLLPELDPSAKVDSNQVMDCRARVWIQAELGSNGKMRFFANSNFEIS</sequence>
<evidence type="ECO:0000313" key="2">
    <source>
        <dbReference type="EMBL" id="KAL0014017.1"/>
    </source>
</evidence>
<evidence type="ECO:0000313" key="3">
    <source>
        <dbReference type="Proteomes" id="UP001459277"/>
    </source>
</evidence>
<dbReference type="PANTHER" id="PTHR43597:SF6">
    <property type="entry name" value="FE-S METABOLISM ASSOCIATED DOMAIN-CONTAINING PROTEIN"/>
    <property type="match status" value="1"/>
</dbReference>
<dbReference type="AlphaFoldDB" id="A0AAW2DTD8"/>
<protein>
    <recommendedName>
        <fullName evidence="1">Fe-S metabolism associated domain-containing protein</fullName>
    </recommendedName>
</protein>
<reference evidence="2 3" key="1">
    <citation type="submission" date="2024-01" db="EMBL/GenBank/DDBJ databases">
        <title>A telomere-to-telomere, gap-free genome of sweet tea (Lithocarpus litseifolius).</title>
        <authorList>
            <person name="Zhou J."/>
        </authorList>
    </citation>
    <scope>NUCLEOTIDE SEQUENCE [LARGE SCALE GENOMIC DNA]</scope>
    <source>
        <strain evidence="2">Zhou-2022a</strain>
        <tissue evidence="2">Leaf</tissue>
    </source>
</reference>
<dbReference type="Gene3D" id="3.90.1010.10">
    <property type="match status" value="1"/>
</dbReference>
<gene>
    <name evidence="2" type="ORF">SO802_001086</name>
</gene>
<keyword evidence="3" id="KW-1185">Reference proteome</keyword>
<evidence type="ECO:0000259" key="1">
    <source>
        <dbReference type="Pfam" id="PF02657"/>
    </source>
</evidence>
<proteinExistence type="predicted"/>
<organism evidence="2 3">
    <name type="scientific">Lithocarpus litseifolius</name>
    <dbReference type="NCBI Taxonomy" id="425828"/>
    <lineage>
        <taxon>Eukaryota</taxon>
        <taxon>Viridiplantae</taxon>
        <taxon>Streptophyta</taxon>
        <taxon>Embryophyta</taxon>
        <taxon>Tracheophyta</taxon>
        <taxon>Spermatophyta</taxon>
        <taxon>Magnoliopsida</taxon>
        <taxon>eudicotyledons</taxon>
        <taxon>Gunneridae</taxon>
        <taxon>Pentapetalae</taxon>
        <taxon>rosids</taxon>
        <taxon>fabids</taxon>
        <taxon>Fagales</taxon>
        <taxon>Fagaceae</taxon>
        <taxon>Lithocarpus</taxon>
    </lineage>
</organism>
<dbReference type="Pfam" id="PF02657">
    <property type="entry name" value="SufE"/>
    <property type="match status" value="1"/>
</dbReference>
<dbReference type="EMBL" id="JAZDWU010000001">
    <property type="protein sequence ID" value="KAL0014017.1"/>
    <property type="molecule type" value="Genomic_DNA"/>
</dbReference>